<dbReference type="Proteomes" id="UP000265703">
    <property type="component" value="Unassembled WGS sequence"/>
</dbReference>
<dbReference type="EMBL" id="QKYT01000280">
    <property type="protein sequence ID" value="RIA88075.1"/>
    <property type="molecule type" value="Genomic_DNA"/>
</dbReference>
<feature type="non-terminal residue" evidence="1">
    <location>
        <position position="71"/>
    </location>
</feature>
<comment type="caution">
    <text evidence="1">The sequence shown here is derived from an EMBL/GenBank/DDBJ whole genome shotgun (WGS) entry which is preliminary data.</text>
</comment>
<reference evidence="1 2" key="1">
    <citation type="submission" date="2018-06" db="EMBL/GenBank/DDBJ databases">
        <title>Comparative genomics reveals the genomic features of Rhizophagus irregularis, R. cerebriforme, R. diaphanum and Gigaspora rosea, and their symbiotic lifestyle signature.</title>
        <authorList>
            <person name="Morin E."/>
            <person name="San Clemente H."/>
            <person name="Chen E.C.H."/>
            <person name="De La Providencia I."/>
            <person name="Hainaut M."/>
            <person name="Kuo A."/>
            <person name="Kohler A."/>
            <person name="Murat C."/>
            <person name="Tang N."/>
            <person name="Roy S."/>
            <person name="Loubradou J."/>
            <person name="Henrissat B."/>
            <person name="Grigoriev I.V."/>
            <person name="Corradi N."/>
            <person name="Roux C."/>
            <person name="Martin F.M."/>
        </authorList>
    </citation>
    <scope>NUCLEOTIDE SEQUENCE [LARGE SCALE GENOMIC DNA]</scope>
    <source>
        <strain evidence="1 2">DAOM 227022</strain>
    </source>
</reference>
<name>A0A397SVP1_9GLOM</name>
<evidence type="ECO:0000313" key="1">
    <source>
        <dbReference type="EMBL" id="RIA88075.1"/>
    </source>
</evidence>
<organism evidence="1 2">
    <name type="scientific">Glomus cerebriforme</name>
    <dbReference type="NCBI Taxonomy" id="658196"/>
    <lineage>
        <taxon>Eukaryota</taxon>
        <taxon>Fungi</taxon>
        <taxon>Fungi incertae sedis</taxon>
        <taxon>Mucoromycota</taxon>
        <taxon>Glomeromycotina</taxon>
        <taxon>Glomeromycetes</taxon>
        <taxon>Glomerales</taxon>
        <taxon>Glomeraceae</taxon>
        <taxon>Glomus</taxon>
    </lineage>
</organism>
<sequence length="71" mass="8560">MALIFLELIKIAITIKKIQNSLDLDFKKNCISIFNRHWKQFDINIYFVALFFHPKYQDKDLKDNAFCEMCL</sequence>
<accession>A0A397SVP1</accession>
<proteinExistence type="predicted"/>
<gene>
    <name evidence="1" type="ORF">C1645_775887</name>
</gene>
<dbReference type="AlphaFoldDB" id="A0A397SVP1"/>
<dbReference type="OrthoDB" id="2432624at2759"/>
<keyword evidence="2" id="KW-1185">Reference proteome</keyword>
<evidence type="ECO:0000313" key="2">
    <source>
        <dbReference type="Proteomes" id="UP000265703"/>
    </source>
</evidence>
<protein>
    <submittedName>
        <fullName evidence="1">Uncharacterized protein</fullName>
    </submittedName>
</protein>